<dbReference type="InterPro" id="IPR032710">
    <property type="entry name" value="NTF2-like_dom_sf"/>
</dbReference>
<dbReference type="PANTHER" id="PTHR39598">
    <property type="entry name" value="AUSTINOL SYNTHESIS PROTEIN F-RELATED"/>
    <property type="match status" value="1"/>
</dbReference>
<accession>A0ABY0GVA5</accession>
<organism evidence="1 2">
    <name type="scientific">Monosporascus cannonballus</name>
    <dbReference type="NCBI Taxonomy" id="155416"/>
    <lineage>
        <taxon>Eukaryota</taxon>
        <taxon>Fungi</taxon>
        <taxon>Dikarya</taxon>
        <taxon>Ascomycota</taxon>
        <taxon>Pezizomycotina</taxon>
        <taxon>Sordariomycetes</taxon>
        <taxon>Xylariomycetidae</taxon>
        <taxon>Xylariales</taxon>
        <taxon>Xylariales incertae sedis</taxon>
        <taxon>Monosporascus</taxon>
    </lineage>
</organism>
<sequence>MESVPSARISTVNALLDGYGSLSIAQLLEPLAAEFRHQVLPESLQMEQCDKESFAKKAEGIFGIFAEFQMIPQSIAEDAKRGMVIVHAHMDGTFKNGSGKWKNECVMIIQLSPDGTKVLEIREFVDSAKALEMRKKHAPKDF</sequence>
<comment type="caution">
    <text evidence="1">The sequence shown here is derived from an EMBL/GenBank/DDBJ whole genome shotgun (WGS) entry which is preliminary data.</text>
</comment>
<protein>
    <recommendedName>
        <fullName evidence="3">SnoaL-like domain-containing protein</fullName>
    </recommendedName>
</protein>
<dbReference type="PANTHER" id="PTHR39598:SF1">
    <property type="entry name" value="AUSTINOID BIOSYNTHESIS CLUSTERS PROTEIN F-RELATED"/>
    <property type="match status" value="1"/>
</dbReference>
<evidence type="ECO:0000313" key="2">
    <source>
        <dbReference type="Proteomes" id="UP000294003"/>
    </source>
</evidence>
<dbReference type="EMBL" id="QJNS01000725">
    <property type="protein sequence ID" value="RYO74483.1"/>
    <property type="molecule type" value="Genomic_DNA"/>
</dbReference>
<evidence type="ECO:0008006" key="3">
    <source>
        <dbReference type="Google" id="ProtNLM"/>
    </source>
</evidence>
<dbReference type="SUPFAM" id="SSF54427">
    <property type="entry name" value="NTF2-like"/>
    <property type="match status" value="1"/>
</dbReference>
<dbReference type="InterPro" id="IPR050977">
    <property type="entry name" value="Fungal_Meroterpenoid_Isomerase"/>
</dbReference>
<keyword evidence="2" id="KW-1185">Reference proteome</keyword>
<evidence type="ECO:0000313" key="1">
    <source>
        <dbReference type="EMBL" id="RYO74483.1"/>
    </source>
</evidence>
<dbReference type="Gene3D" id="3.10.450.50">
    <property type="match status" value="1"/>
</dbReference>
<dbReference type="Proteomes" id="UP000294003">
    <property type="component" value="Unassembled WGS sequence"/>
</dbReference>
<proteinExistence type="predicted"/>
<name>A0ABY0GVA5_9PEZI</name>
<gene>
    <name evidence="1" type="ORF">DL762_010418</name>
</gene>
<reference evidence="1 2" key="1">
    <citation type="submission" date="2018-06" db="EMBL/GenBank/DDBJ databases">
        <title>Complete Genomes of Monosporascus.</title>
        <authorList>
            <person name="Robinson A.J."/>
            <person name="Natvig D.O."/>
        </authorList>
    </citation>
    <scope>NUCLEOTIDE SEQUENCE [LARGE SCALE GENOMIC DNA]</scope>
    <source>
        <strain evidence="1 2">CBS 609.92</strain>
    </source>
</reference>